<dbReference type="RefSeq" id="WP_156561769.1">
    <property type="nucleotide sequence ID" value="NZ_CACRTV010000057.1"/>
</dbReference>
<protein>
    <submittedName>
        <fullName evidence="1">Uncharacterized protein</fullName>
    </submittedName>
</protein>
<gene>
    <name evidence="1" type="ORF">CPLFYP93_02404</name>
</gene>
<proteinExistence type="predicted"/>
<name>A0A6N3F5H4_9CLOT</name>
<reference evidence="1" key="1">
    <citation type="submission" date="2019-11" db="EMBL/GenBank/DDBJ databases">
        <authorList>
            <person name="Feng L."/>
        </authorList>
    </citation>
    <scope>NUCLEOTIDE SEQUENCE</scope>
    <source>
        <strain evidence="1">CParaputrificumLFYP93</strain>
    </source>
</reference>
<accession>A0A6N3F5H4</accession>
<dbReference type="EMBL" id="CACRTV010000057">
    <property type="protein sequence ID" value="VYU47397.1"/>
    <property type="molecule type" value="Genomic_DNA"/>
</dbReference>
<evidence type="ECO:0000313" key="1">
    <source>
        <dbReference type="EMBL" id="VYU47397.1"/>
    </source>
</evidence>
<organism evidence="1">
    <name type="scientific">Clostridium paraputrificum</name>
    <dbReference type="NCBI Taxonomy" id="29363"/>
    <lineage>
        <taxon>Bacteria</taxon>
        <taxon>Bacillati</taxon>
        <taxon>Bacillota</taxon>
        <taxon>Clostridia</taxon>
        <taxon>Eubacteriales</taxon>
        <taxon>Clostridiaceae</taxon>
        <taxon>Clostridium</taxon>
    </lineage>
</organism>
<sequence>MKDQIAKELYESMQKRLNDDCTVNISIVHDFYVLTVTRDNLALMSAIIKDTYVIIESAEILVEAAFPNTLVVDIQNLKYEFDTLAKAVNQFDDIINKLNSDDFLLEADTEDDFRWTIKYEDYAEFRVMITVTGIKMALVLKRNTQLDSMLLIELATFAKKYNTNLVVSYHSSLLDDDAEESKSFIEEE</sequence>
<dbReference type="AlphaFoldDB" id="A0A6N3F5H4"/>